<name>A0ABS0SQ98_9FLAO</name>
<proteinExistence type="predicted"/>
<accession>A0ABS0SQ98</accession>
<dbReference type="Proteomes" id="UP000641139">
    <property type="component" value="Unassembled WGS sequence"/>
</dbReference>
<gene>
    <name evidence="1" type="ORF">I7X30_12760</name>
</gene>
<reference evidence="1 2" key="1">
    <citation type="journal article" date="2021" name="Int. J. Syst. Evol. Microbiol.">
        <title>Capnocytophaga periodontitidis sp. nov., isolated from subgingival plaque of periodontitis patient.</title>
        <authorList>
            <person name="Zhang Y."/>
            <person name="Qiao D."/>
            <person name="Shi W."/>
            <person name="Wu D."/>
            <person name="Cai M."/>
        </authorList>
    </citation>
    <scope>NUCLEOTIDE SEQUENCE [LARGE SCALE GENOMIC DNA]</scope>
    <source>
        <strain evidence="1 2">051621</strain>
    </source>
</reference>
<evidence type="ECO:0000313" key="1">
    <source>
        <dbReference type="EMBL" id="MBI1647919.1"/>
    </source>
</evidence>
<sequence length="572" mass="66336">MEKQKSLMQLPVVLLGQSKMTMRALLEREIVEQERYIKETLQLLELPFKGTFHPTIERKQNTFSVKMKSLFRQNDFERVQKAFPKGYVLSPNSFIGERIEKQFVHIAIPNQSTRWVHLSELFCAQQFRNAAMTLPIALGIDNHNLHLVDLATETHWSIKNDTPANNYKGLQLVLLSLLFWQTPKNVQLVWIDSNNTSDNALQEVIAPYAFTTATEPQEVLQVLIAENEKRLKCESCEPRIIVFISDAYALYQQYSELWDTLEESFKQGIHLIGSFADYVQQQATVKKVVDFHKVFDTMLEYKHDNTLWYERTEILAPSFEETIFEKIVAFKKGEISRKTMIVADLHRAQALGEYINKLLKRRKRDGKRKANEKLSVKTFKDTLVNSLLYTQLCSSDEKVAFSLFLIRRFFNSMERDLFEEMLLRISNEATYLISDTPKKISNVAYIDVLKKSGQLLINQEAVYSAMPNSEIVPFVIDHSEYYPPSFSIAIHPKRIISPIFDALPNNNYPQLSKIVVALREHTSTITEPREIKEVTENIFRDKKLAKELNPTVLIAEIEKLLSQQAFQIVNKQ</sequence>
<comment type="caution">
    <text evidence="1">The sequence shown here is derived from an EMBL/GenBank/DDBJ whole genome shotgun (WGS) entry which is preliminary data.</text>
</comment>
<evidence type="ECO:0000313" key="2">
    <source>
        <dbReference type="Proteomes" id="UP000641139"/>
    </source>
</evidence>
<protein>
    <submittedName>
        <fullName evidence="1">Uncharacterized protein</fullName>
    </submittedName>
</protein>
<dbReference type="RefSeq" id="WP_198467500.1">
    <property type="nucleotide sequence ID" value="NZ_JAEFDC010000015.1"/>
</dbReference>
<dbReference type="InterPro" id="IPR027417">
    <property type="entry name" value="P-loop_NTPase"/>
</dbReference>
<dbReference type="EMBL" id="JAEFDC010000015">
    <property type="protein sequence ID" value="MBI1647919.1"/>
    <property type="molecule type" value="Genomic_DNA"/>
</dbReference>
<keyword evidence="2" id="KW-1185">Reference proteome</keyword>
<dbReference type="Gene3D" id="3.40.50.300">
    <property type="entry name" value="P-loop containing nucleotide triphosphate hydrolases"/>
    <property type="match status" value="1"/>
</dbReference>
<organism evidence="1 2">
    <name type="scientific">Capnocytophaga periodontitidis</name>
    <dbReference type="NCBI Taxonomy" id="2795027"/>
    <lineage>
        <taxon>Bacteria</taxon>
        <taxon>Pseudomonadati</taxon>
        <taxon>Bacteroidota</taxon>
        <taxon>Flavobacteriia</taxon>
        <taxon>Flavobacteriales</taxon>
        <taxon>Flavobacteriaceae</taxon>
        <taxon>Capnocytophaga</taxon>
    </lineage>
</organism>